<evidence type="ECO:0000313" key="4">
    <source>
        <dbReference type="EMBL" id="KMT60683.1"/>
    </source>
</evidence>
<comment type="similarity">
    <text evidence="1">Belongs to the isochorismatase family.</text>
</comment>
<dbReference type="Gene3D" id="3.40.50.850">
    <property type="entry name" value="Isochorismatase-like"/>
    <property type="match status" value="1"/>
</dbReference>
<name>A0A0J8GIX2_9LIST</name>
<evidence type="ECO:0000256" key="2">
    <source>
        <dbReference type="ARBA" id="ARBA00022801"/>
    </source>
</evidence>
<dbReference type="AlphaFoldDB" id="A0A0J8GIX2"/>
<keyword evidence="2" id="KW-0378">Hydrolase</keyword>
<reference evidence="4 5" key="1">
    <citation type="journal article" date="2015" name="Genome Biol. Evol.">
        <title>Comparative Genomics of Listeria Sensu Lato: Genus-Wide Differences in Evolutionary Dynamics and the Progressive Gain of Complex, Potentially Pathogenicity-Related Traits through Lateral Gene Transfer.</title>
        <authorList>
            <person name="Chiara M."/>
            <person name="Caruso M."/>
            <person name="D'Erchia A.M."/>
            <person name="Manzari C."/>
            <person name="Fraccalvieri R."/>
            <person name="Goffredo E."/>
            <person name="Latorre L."/>
            <person name="Miccolupo A."/>
            <person name="Padalino I."/>
            <person name="Santagada G."/>
            <person name="Chiocco D."/>
            <person name="Pesole G."/>
            <person name="Horner D.S."/>
            <person name="Parisi A."/>
        </authorList>
    </citation>
    <scope>NUCLEOTIDE SEQUENCE [LARGE SCALE GENOMIC DNA]</scope>
    <source>
        <strain evidence="4 5">1991</strain>
    </source>
</reference>
<dbReference type="OrthoDB" id="257098at2"/>
<evidence type="ECO:0000313" key="5">
    <source>
        <dbReference type="Proteomes" id="UP000052258"/>
    </source>
</evidence>
<dbReference type="InterPro" id="IPR050272">
    <property type="entry name" value="Isochorismatase-like_hydrls"/>
</dbReference>
<dbReference type="EMBL" id="AZHO01000007">
    <property type="protein sequence ID" value="KMT60683.1"/>
    <property type="molecule type" value="Genomic_DNA"/>
</dbReference>
<dbReference type="CDD" id="cd00431">
    <property type="entry name" value="cysteine_hydrolases"/>
    <property type="match status" value="1"/>
</dbReference>
<dbReference type="PATRIC" id="fig|1430899.3.peg.837"/>
<organism evidence="4 5">
    <name type="scientific">Listeria fleischmannii 1991</name>
    <dbReference type="NCBI Taxonomy" id="1430899"/>
    <lineage>
        <taxon>Bacteria</taxon>
        <taxon>Bacillati</taxon>
        <taxon>Bacillota</taxon>
        <taxon>Bacilli</taxon>
        <taxon>Bacillales</taxon>
        <taxon>Listeriaceae</taxon>
        <taxon>Listeria</taxon>
    </lineage>
</organism>
<gene>
    <name evidence="4" type="ORF">X560_0811</name>
</gene>
<dbReference type="SUPFAM" id="SSF52499">
    <property type="entry name" value="Isochorismatase-like hydrolases"/>
    <property type="match status" value="1"/>
</dbReference>
<dbReference type="Pfam" id="PF00857">
    <property type="entry name" value="Isochorismatase"/>
    <property type="match status" value="1"/>
</dbReference>
<evidence type="ECO:0000259" key="3">
    <source>
        <dbReference type="Pfam" id="PF00857"/>
    </source>
</evidence>
<dbReference type="PANTHER" id="PTHR43540">
    <property type="entry name" value="PEROXYUREIDOACRYLATE/UREIDOACRYLATE AMIDOHYDROLASE-RELATED"/>
    <property type="match status" value="1"/>
</dbReference>
<dbReference type="PANTHER" id="PTHR43540:SF7">
    <property type="entry name" value="ISOCHORISMATASE FAMILY PROTEIN YECD"/>
    <property type="match status" value="1"/>
</dbReference>
<feature type="domain" description="Isochorismatase-like" evidence="3">
    <location>
        <begin position="12"/>
        <end position="179"/>
    </location>
</feature>
<evidence type="ECO:0000256" key="1">
    <source>
        <dbReference type="ARBA" id="ARBA00006336"/>
    </source>
</evidence>
<accession>A0A0J8GIX2</accession>
<dbReference type="InterPro" id="IPR036380">
    <property type="entry name" value="Isochorismatase-like_sf"/>
</dbReference>
<protein>
    <submittedName>
        <fullName evidence="4">Major facilitator superfamily protein</fullName>
    </submittedName>
</protein>
<comment type="caution">
    <text evidence="4">The sequence shown here is derived from an EMBL/GenBank/DDBJ whole genome shotgun (WGS) entry which is preliminary data.</text>
</comment>
<proteinExistence type="inferred from homology"/>
<dbReference type="Proteomes" id="UP000052258">
    <property type="component" value="Unassembled WGS sequence"/>
</dbReference>
<keyword evidence="5" id="KW-1185">Reference proteome</keyword>
<dbReference type="RefSeq" id="WP_059139939.1">
    <property type="nucleotide sequence ID" value="NZ_KQ130610.1"/>
</dbReference>
<dbReference type="InterPro" id="IPR000868">
    <property type="entry name" value="Isochorismatase-like_dom"/>
</dbReference>
<sequence length="184" mass="20172">MTDLTKKQFDNAALVVIDLQAGIFNYGGPEGLSPYSIEEVVKRNEALGKAFLKQNLPVVLITVSRSQFSKEEEVAFTALVPELEALTGDDKVEQFTKYEPSAMSSDALRKWLAAEGIQTIFLTGVITSLGVAKTAIDAHEAGFNLVIAADAMSSRTKEDHDEYVEKHFPNYATLTTTNEILNLL</sequence>
<dbReference type="GO" id="GO:0016787">
    <property type="term" value="F:hydrolase activity"/>
    <property type="evidence" value="ECO:0007669"/>
    <property type="project" value="UniProtKB-KW"/>
</dbReference>